<sequence length="795" mass="80848">MRTSTDELVSDDPFYTVVGNSIQGSYIPATSGGSTGGSAPNSVMSVTSGGITINLVLDAAAQAAPASFKNGLQQAVAILAANITDKITVNINIDYSGTGGGAAAGPDSGRYENYSWVHSELVNNASAGDTTFNSLPSGSTIQGQTNVAVWNAQLKLWGVLGANDTTTDDASANFTTDINSNLIVGVALHELTHAMGRVPYGAAPDVFDFFRFTSPGVRLFSGSQTAPAAYFSLDGGNTKLADYGQSSDPSDFLNSGVQGSNDPFNEFYTGSTYQGLTAIDLKQLDALGFHLALNSPVVIEQAGSTSLVQVGTNYFLDSISTGNGPMLKYNGAPVVADQFGSVSFIGAEQISTGYEVALHVQGADQYTVWDTDANGNVVSNATGGVLVSGSSLILENLESSFHQDLNGDGTIGVTGTVIESHGVTSLVQFGSNFYFFPVGGSSGPELTLGGAPVVAGQFGSVSFIGAEQISTGYEVALHVQGADQYTVWDTDASGHVVSNATGGVLVSGSSLILESLESSFHQDLNGDGTIGPVAAAIESQGVTSLVQVGSNFYFFPAGGSSGPELTLGGAPVVAGQFGSVSFIGAEQISGGYEVALHVQGADQYTVWDTDANGNVVSNATGGVLVAGSSPILETLESSFHQDLNGDGTIGPTGTGTVIESQGATSLVQAGSNFYFLPVGGTSGPELISGGAPVVAGQFGSVNFIGAEQTSSGYEVALRVQGADQYTVWNTDANGHVVSNATGGVLVSGSSLVLETLETSFHQDLNGDGTIGVTSPSHTVASDLLHTQAGHGILVG</sequence>
<feature type="domain" description="Tryptophan-rich" evidence="1">
    <location>
        <begin position="664"/>
        <end position="771"/>
    </location>
</feature>
<evidence type="ECO:0000313" key="2">
    <source>
        <dbReference type="EMBL" id="RXH08746.1"/>
    </source>
</evidence>
<proteinExistence type="predicted"/>
<accession>A0ABY0DZ87</accession>
<feature type="domain" description="Tryptophan-rich" evidence="1">
    <location>
        <begin position="424"/>
        <end position="531"/>
    </location>
</feature>
<feature type="domain" description="Tryptophan-rich" evidence="1">
    <location>
        <begin position="305"/>
        <end position="412"/>
    </location>
</feature>
<dbReference type="Pfam" id="PF07483">
    <property type="entry name" value="W_rich_C"/>
    <property type="match status" value="4"/>
</dbReference>
<dbReference type="Proteomes" id="UP000290401">
    <property type="component" value="Unassembled WGS sequence"/>
</dbReference>
<keyword evidence="3" id="KW-1185">Reference proteome</keyword>
<evidence type="ECO:0000259" key="1">
    <source>
        <dbReference type="Pfam" id="PF07483"/>
    </source>
</evidence>
<dbReference type="NCBIfam" id="NF038122">
    <property type="entry name" value="metallo_LGF"/>
    <property type="match status" value="1"/>
</dbReference>
<dbReference type="InterPro" id="IPR011121">
    <property type="entry name" value="Trp-rich_dom"/>
</dbReference>
<gene>
    <name evidence="2" type="ORF">EAS56_27925</name>
</gene>
<protein>
    <recommendedName>
        <fullName evidence="1">Tryptophan-rich domain-containing protein</fullName>
    </recommendedName>
</protein>
<feature type="domain" description="Tryptophan-rich" evidence="1">
    <location>
        <begin position="543"/>
        <end position="650"/>
    </location>
</feature>
<comment type="caution">
    <text evidence="2">The sequence shown here is derived from an EMBL/GenBank/DDBJ whole genome shotgun (WGS) entry which is preliminary data.</text>
</comment>
<evidence type="ECO:0000313" key="3">
    <source>
        <dbReference type="Proteomes" id="UP000290401"/>
    </source>
</evidence>
<dbReference type="EMBL" id="RDQZ01000029">
    <property type="protein sequence ID" value="RXH08746.1"/>
    <property type="molecule type" value="Genomic_DNA"/>
</dbReference>
<dbReference type="RefSeq" id="WP_128958589.1">
    <property type="nucleotide sequence ID" value="NZ_RDQZ01000029.1"/>
</dbReference>
<reference evidence="2 3" key="1">
    <citation type="submission" date="2018-10" db="EMBL/GenBank/DDBJ databases">
        <title>Bradyrhizobium sp. nov., effective nodules isolated from peanut in China.</title>
        <authorList>
            <person name="Li Y."/>
        </authorList>
    </citation>
    <scope>NUCLEOTIDE SEQUENCE [LARGE SCALE GENOMIC DNA]</scope>
    <source>
        <strain evidence="2 3">CCBAU 53426</strain>
    </source>
</reference>
<organism evidence="2 3">
    <name type="scientific">Bradyrhizobium guangzhouense</name>
    <dbReference type="NCBI Taxonomy" id="1325095"/>
    <lineage>
        <taxon>Bacteria</taxon>
        <taxon>Pseudomonadati</taxon>
        <taxon>Pseudomonadota</taxon>
        <taxon>Alphaproteobacteria</taxon>
        <taxon>Hyphomicrobiales</taxon>
        <taxon>Nitrobacteraceae</taxon>
        <taxon>Bradyrhizobium</taxon>
    </lineage>
</organism>
<name>A0ABY0DZ87_9BRAD</name>